<evidence type="ECO:0000256" key="1">
    <source>
        <dbReference type="SAM" id="MobiDB-lite"/>
    </source>
</evidence>
<keyword evidence="3" id="KW-1185">Reference proteome</keyword>
<evidence type="ECO:0000313" key="2">
    <source>
        <dbReference type="EMBL" id="MET3793274.1"/>
    </source>
</evidence>
<protein>
    <submittedName>
        <fullName evidence="2">Uncharacterized protein</fullName>
    </submittedName>
</protein>
<evidence type="ECO:0000313" key="3">
    <source>
        <dbReference type="Proteomes" id="UP001549076"/>
    </source>
</evidence>
<dbReference type="RefSeq" id="WP_354197046.1">
    <property type="nucleotide sequence ID" value="NZ_JBEPML010000012.1"/>
</dbReference>
<feature type="region of interest" description="Disordered" evidence="1">
    <location>
        <begin position="62"/>
        <end position="96"/>
    </location>
</feature>
<accession>A0ABV2N3E6</accession>
<organism evidence="2 3">
    <name type="scientific">Aquamicrobium terrae</name>
    <dbReference type="NCBI Taxonomy" id="1324945"/>
    <lineage>
        <taxon>Bacteria</taxon>
        <taxon>Pseudomonadati</taxon>
        <taxon>Pseudomonadota</taxon>
        <taxon>Alphaproteobacteria</taxon>
        <taxon>Hyphomicrobiales</taxon>
        <taxon>Phyllobacteriaceae</taxon>
        <taxon>Aquamicrobium</taxon>
    </lineage>
</organism>
<gene>
    <name evidence="2" type="ORF">ABID37_003498</name>
</gene>
<dbReference type="Proteomes" id="UP001549076">
    <property type="component" value="Unassembled WGS sequence"/>
</dbReference>
<proteinExistence type="predicted"/>
<dbReference type="EMBL" id="JBEPML010000012">
    <property type="protein sequence ID" value="MET3793274.1"/>
    <property type="molecule type" value="Genomic_DNA"/>
</dbReference>
<sequence length="120" mass="13081">MTTHTIAALPGGQLDPDLEVLLAGKLPMTLRRVERTDERASDYQIDIGGWVDFGFGWSRTALSQESPTSPSWSNTGSAPGFRAPHDNRRTTKDGVCAVPVGRARETAFQKRPFASRLPVA</sequence>
<reference evidence="2 3" key="1">
    <citation type="submission" date="2024-06" db="EMBL/GenBank/DDBJ databases">
        <title>Genomic Encyclopedia of Type Strains, Phase IV (KMG-IV): sequencing the most valuable type-strain genomes for metagenomic binning, comparative biology and taxonomic classification.</title>
        <authorList>
            <person name="Goeker M."/>
        </authorList>
    </citation>
    <scope>NUCLEOTIDE SEQUENCE [LARGE SCALE GENOMIC DNA]</scope>
    <source>
        <strain evidence="2 3">DSM 27865</strain>
    </source>
</reference>
<feature type="compositionally biased region" description="Polar residues" evidence="1">
    <location>
        <begin position="62"/>
        <end position="77"/>
    </location>
</feature>
<name>A0ABV2N3E6_9HYPH</name>
<feature type="compositionally biased region" description="Basic and acidic residues" evidence="1">
    <location>
        <begin position="83"/>
        <end position="92"/>
    </location>
</feature>
<comment type="caution">
    <text evidence="2">The sequence shown here is derived from an EMBL/GenBank/DDBJ whole genome shotgun (WGS) entry which is preliminary data.</text>
</comment>